<comment type="caution">
    <text evidence="2">The sequence shown here is derived from an EMBL/GenBank/DDBJ whole genome shotgun (WGS) entry which is preliminary data.</text>
</comment>
<dbReference type="OrthoDB" id="241168at2759"/>
<proteinExistence type="predicted"/>
<evidence type="ECO:0000256" key="1">
    <source>
        <dbReference type="SAM" id="MobiDB-lite"/>
    </source>
</evidence>
<keyword evidence="2" id="KW-0813">Transport</keyword>
<dbReference type="AlphaFoldDB" id="A0A3S5IRJ1"/>
<evidence type="ECO:0000313" key="3">
    <source>
        <dbReference type="Proteomes" id="UP000283634"/>
    </source>
</evidence>
<gene>
    <name evidence="2" type="ORF">TraAM80_03681</name>
</gene>
<dbReference type="Proteomes" id="UP000283634">
    <property type="component" value="Unassembled WGS sequence"/>
</dbReference>
<dbReference type="OMA" id="RYSRRMM"/>
<reference evidence="2 3" key="1">
    <citation type="journal article" date="2018" name="BMC Genomics">
        <title>Genomic comparison of Trypanosoma conorhini and Trypanosoma rangeli to Trypanosoma cruzi strains of high and low virulence.</title>
        <authorList>
            <person name="Bradwell K.R."/>
            <person name="Koparde V.N."/>
            <person name="Matveyev A.V."/>
            <person name="Serrano M.G."/>
            <person name="Alves J.M."/>
            <person name="Parikh H."/>
            <person name="Huang B."/>
            <person name="Lee V."/>
            <person name="Espinosa-Alvarez O."/>
            <person name="Ortiz P.A."/>
            <person name="Costa-Martins A.G."/>
            <person name="Teixeira M.M."/>
            <person name="Buck G.A."/>
        </authorList>
    </citation>
    <scope>NUCLEOTIDE SEQUENCE [LARGE SCALE GENOMIC DNA]</scope>
    <source>
        <strain evidence="2 3">AM80</strain>
    </source>
</reference>
<dbReference type="GeneID" id="40327614"/>
<dbReference type="EMBL" id="MKGL01000095">
    <property type="protein sequence ID" value="RNF07047.1"/>
    <property type="molecule type" value="Genomic_DNA"/>
</dbReference>
<feature type="compositionally biased region" description="Low complexity" evidence="1">
    <location>
        <begin position="268"/>
        <end position="278"/>
    </location>
</feature>
<dbReference type="VEuPathDB" id="TriTrypDB:TRSC58_06881"/>
<feature type="region of interest" description="Disordered" evidence="1">
    <location>
        <begin position="395"/>
        <end position="432"/>
    </location>
</feature>
<protein>
    <submittedName>
        <fullName evidence="2">Putative sugar transporter</fullName>
    </submittedName>
</protein>
<feature type="region of interest" description="Disordered" evidence="1">
    <location>
        <begin position="240"/>
        <end position="311"/>
    </location>
</feature>
<dbReference type="RefSeq" id="XP_029239601.1">
    <property type="nucleotide sequence ID" value="XM_029380634.1"/>
</dbReference>
<feature type="compositionally biased region" description="Low complexity" evidence="1">
    <location>
        <begin position="288"/>
        <end position="301"/>
    </location>
</feature>
<sequence>MEIRCFLVHCGNPSVGSPYVDIPPPPSSHSNSGRGPVKYLGRHSPELYWRLGNNPRYSRRMMSLWMEESTPEEVPLAARVHPHVAHRLTLKCVGKNTITVSRRATGANSSSQPTSERRIFLHCNEATTLRVGDSVGVAHKVWMQVVLALVCVNEAVKVPVVVPQAISGSDPCLPACRTLCMRLQDPPPPPPPLVHVDRLWRKLPFIIRAPLALSAWEHQLAADCSAVKAATAIADLTSMGPTSLLVPPETGDGMEEDAALSNSSQVIRDGGTTTSSGETRGKRRKRTSSSGSQGVESQVLSMDMGSPPKKRRATLDEAAIMSNTPPAPLPENNTYYDTFDEQLDDELRVLESRTTMANPLIAAGPPVPELLGESPPCEGRCDETRKWIGRSKISTVSRTQLRHSNKQREKELQLLSGHGQRTGDGKPFADESQVVYYRR</sequence>
<accession>A0A3S5IRJ1</accession>
<name>A0A3S5IRJ1_TRYRA</name>
<keyword evidence="3" id="KW-1185">Reference proteome</keyword>
<keyword evidence="2" id="KW-0762">Sugar transport</keyword>
<evidence type="ECO:0000313" key="2">
    <source>
        <dbReference type="EMBL" id="RNF07047.1"/>
    </source>
</evidence>
<organism evidence="2 3">
    <name type="scientific">Trypanosoma rangeli</name>
    <dbReference type="NCBI Taxonomy" id="5698"/>
    <lineage>
        <taxon>Eukaryota</taxon>
        <taxon>Discoba</taxon>
        <taxon>Euglenozoa</taxon>
        <taxon>Kinetoplastea</taxon>
        <taxon>Metakinetoplastina</taxon>
        <taxon>Trypanosomatida</taxon>
        <taxon>Trypanosomatidae</taxon>
        <taxon>Trypanosoma</taxon>
        <taxon>Herpetosoma</taxon>
    </lineage>
</organism>